<feature type="region of interest" description="Disordered" evidence="1">
    <location>
        <begin position="746"/>
        <end position="767"/>
    </location>
</feature>
<proteinExistence type="predicted"/>
<dbReference type="Proteomes" id="UP001501777">
    <property type="component" value="Unassembled WGS sequence"/>
</dbReference>
<evidence type="ECO:0000313" key="2">
    <source>
        <dbReference type="EMBL" id="GAA2524243.1"/>
    </source>
</evidence>
<dbReference type="RefSeq" id="WP_344407121.1">
    <property type="nucleotide sequence ID" value="NZ_BAAASG010000040.1"/>
</dbReference>
<feature type="region of interest" description="Disordered" evidence="1">
    <location>
        <begin position="1272"/>
        <end position="1293"/>
    </location>
</feature>
<protein>
    <submittedName>
        <fullName evidence="2">Uncharacterized protein</fullName>
    </submittedName>
</protein>
<reference evidence="3" key="1">
    <citation type="journal article" date="2019" name="Int. J. Syst. Evol. Microbiol.">
        <title>The Global Catalogue of Microorganisms (GCM) 10K type strain sequencing project: providing services to taxonomists for standard genome sequencing and annotation.</title>
        <authorList>
            <consortium name="The Broad Institute Genomics Platform"/>
            <consortium name="The Broad Institute Genome Sequencing Center for Infectious Disease"/>
            <person name="Wu L."/>
            <person name="Ma J."/>
        </authorList>
    </citation>
    <scope>NUCLEOTIDE SEQUENCE [LARGE SCALE GENOMIC DNA]</scope>
    <source>
        <strain evidence="3">JCM 4395</strain>
    </source>
</reference>
<comment type="caution">
    <text evidence="2">The sequence shown here is derived from an EMBL/GenBank/DDBJ whole genome shotgun (WGS) entry which is preliminary data.</text>
</comment>
<dbReference type="EMBL" id="BAAASG010000040">
    <property type="protein sequence ID" value="GAA2524243.1"/>
    <property type="molecule type" value="Genomic_DNA"/>
</dbReference>
<keyword evidence="3" id="KW-1185">Reference proteome</keyword>
<evidence type="ECO:0000256" key="1">
    <source>
        <dbReference type="SAM" id="MobiDB-lite"/>
    </source>
</evidence>
<sequence length="1293" mass="138018">MSNAIMITTPARNAMEGHGLTDAQTILASDADLYPNLQGRSMMRRAVAYSVYCPATERYSLVTLDGRWIIPGREGYKTRGPVSTYARKNIADVRPDGLVILEPVRHNGRYAVARFGGRKAGICRQQIRYATRGGYGFECSCGAVLNPDAVSREGFTIVSDGRSGTHNVAYAVRSEHGIEWSADVAMTANAPVVVATPFPPAAEVIAEDHARKAADNAAVTENASAPAPVADVATPDAPTETEAPFCAPYSVAEYNVTPDVSAVGRIAYGAPKPVKRWKVVDANGRVASKGHLSRLAADTRADFLNGESDHAQTPDTCPEGTPDNVRPLVSAGAHSRAYVTGGGARLNIESADGRARFTLHTVPDEAHQEARDGFHKRARELSVEIVKRADGRPMFKPAKVQMWSGKPAPRKAFEPKDYAPGSMLAWMVDGVRFTGQVWATRVQGGAWNADQGEATAVIVATVDGRRARRDEAVAVPLYAGSRRKRAYAHVSMPYGVADNGAVQRYLADVTVIAPECAADGLFDVVTPRVDDMDVWENEGGAFVREYDDTPAEVPAEADTATVAPVADTPAEAERVVGEYCHRCQEKGLVIAGTCRRCGRVDIVAAMTANGPRMCPAEEKARATGRLYCHRCFRTGVALYASTYWTADGEGHRFHICADCYTAHGRRLPEAGPAPVEAPAGAVVRAARAARKEAEESGAGVGEMHRAAEAARKAVAVAYGARPADVLSDPGSVDVWEDEGGVCVGVDRPSAPDAGRGAVPAGTDPSPEMGTCTAPAVDVTPVRPDVVSDPGTVDTWDGEGGAVPGVAVPAVRLTRGERVIYDGPSGIPARGVFARYSTYGRAYILCDGDHTPVLVQASDLTTDPEPPTHIVRVSVFSGGGTPRAGYDPRLEDTAVAQCSCGWSASATGGNWAAVQMWGRGHVESADASEADRPVAADTVSDPGMVDAWEGEGGAVPGVEQPRVHPCHGQQAADGDPYAVRPAAPEWTPGPDANSRITELTCAGRQYRVYHAPDAVLPYTVRYTLGGADVDLGGWVGLDDVYAIVRADRRRSAALEAERRRVEQRRRRAAYRLQGERRQAPVRLTEEDRLGIARRAEEKHRPVAAELYVSPVTGNAVLAFVCGTCATTHENPGWRPQTIGGSYRTPLSVERATLTALVEKRGWTVTGAWTGRGTRGDTMRARIAPTEAYLAWVEAAHGPGPATPEVEAGERITRAQRGWWDVISKEGHRYELTWRPTLTGPVWSVRHRTADGFQTVARTGLAGTVLMGMRVDSAEPGAQASDEGLPEPVHVPLAS</sequence>
<name>A0ABP6AVG0_STRLO</name>
<gene>
    <name evidence="2" type="ORF">GCM10010276_89480</name>
</gene>
<evidence type="ECO:0000313" key="3">
    <source>
        <dbReference type="Proteomes" id="UP001501777"/>
    </source>
</evidence>
<accession>A0ABP6AVG0</accession>
<organism evidence="2 3">
    <name type="scientific">Streptomyces longisporus</name>
    <dbReference type="NCBI Taxonomy" id="1948"/>
    <lineage>
        <taxon>Bacteria</taxon>
        <taxon>Bacillati</taxon>
        <taxon>Actinomycetota</taxon>
        <taxon>Actinomycetes</taxon>
        <taxon>Kitasatosporales</taxon>
        <taxon>Streptomycetaceae</taxon>
        <taxon>Streptomyces</taxon>
    </lineage>
</organism>